<sequence length="285" mass="29799">MKRLKDVVDEARREGRAVGHFNVATLDMLRGVAQAAAGLNLPVIIGVSEGERAAMGVRQIAALIKSLREETGQEIYLNADHTTSLDSAKAAVDAGFDAVLADGSALALDDNVAYTRQVVAYSKSKNPDILVEGEMGLIGRGSQVLSEVPAEVAAAELTTPEAASEFVTATGVDLLAPAVGNLHGVLVNRPNPNLDIERVKAISAAVNLPLVLHGGSGTSDEDVAAAIKAGCAIVHVSTELRLAWRDAVKLAFADNPDEAAPYKLLKPALQAVEKVTAAKLKLFNK</sequence>
<feature type="active site" description="Proton donor" evidence="1">
    <location>
        <position position="80"/>
    </location>
</feature>
<evidence type="ECO:0000313" key="4">
    <source>
        <dbReference type="Proteomes" id="UP000176494"/>
    </source>
</evidence>
<dbReference type="PIRSF" id="PIRSF001359">
    <property type="entry name" value="F_bP_aldolase_II"/>
    <property type="match status" value="1"/>
</dbReference>
<protein>
    <recommendedName>
        <fullName evidence="5">Tagatose-bisphosphate aldolase</fullName>
    </recommendedName>
</protein>
<evidence type="ECO:0000256" key="2">
    <source>
        <dbReference type="PIRSR" id="PIRSR001359-3"/>
    </source>
</evidence>
<keyword evidence="2" id="KW-0479">Metal-binding</keyword>
<dbReference type="GO" id="GO:0016832">
    <property type="term" value="F:aldehyde-lyase activity"/>
    <property type="evidence" value="ECO:0007669"/>
    <property type="project" value="InterPro"/>
</dbReference>
<dbReference type="GO" id="GO:0008270">
    <property type="term" value="F:zinc ion binding"/>
    <property type="evidence" value="ECO:0007669"/>
    <property type="project" value="InterPro"/>
</dbReference>
<evidence type="ECO:0000313" key="3">
    <source>
        <dbReference type="EMBL" id="OHA57555.1"/>
    </source>
</evidence>
<dbReference type="SUPFAM" id="SSF51569">
    <property type="entry name" value="Aldolase"/>
    <property type="match status" value="1"/>
</dbReference>
<dbReference type="GO" id="GO:0005975">
    <property type="term" value="P:carbohydrate metabolic process"/>
    <property type="evidence" value="ECO:0007669"/>
    <property type="project" value="InterPro"/>
</dbReference>
<dbReference type="InterPro" id="IPR000771">
    <property type="entry name" value="FBA_II"/>
</dbReference>
<evidence type="ECO:0000256" key="1">
    <source>
        <dbReference type="PIRSR" id="PIRSR001359-1"/>
    </source>
</evidence>
<dbReference type="Pfam" id="PF01116">
    <property type="entry name" value="F_bP_aldolase"/>
    <property type="match status" value="1"/>
</dbReference>
<proteinExistence type="predicted"/>
<reference evidence="3 4" key="1">
    <citation type="journal article" date="2016" name="Nat. Commun.">
        <title>Thousands of microbial genomes shed light on interconnected biogeochemical processes in an aquifer system.</title>
        <authorList>
            <person name="Anantharaman K."/>
            <person name="Brown C.T."/>
            <person name="Hug L.A."/>
            <person name="Sharon I."/>
            <person name="Castelle C.J."/>
            <person name="Probst A.J."/>
            <person name="Thomas B.C."/>
            <person name="Singh A."/>
            <person name="Wilkins M.J."/>
            <person name="Karaoz U."/>
            <person name="Brodie E.L."/>
            <person name="Williams K.H."/>
            <person name="Hubbard S.S."/>
            <person name="Banfield J.F."/>
        </authorList>
    </citation>
    <scope>NUCLEOTIDE SEQUENCE [LARGE SCALE GENOMIC DNA]</scope>
</reference>
<dbReference type="PANTHER" id="PTHR30304:SF0">
    <property type="entry name" value="D-TAGATOSE-1,6-BISPHOSPHATE ALDOLASE SUBUNIT GATY-RELATED"/>
    <property type="match status" value="1"/>
</dbReference>
<name>A0A1G2QAI2_9BACT</name>
<feature type="binding site" evidence="2">
    <location>
        <position position="183"/>
    </location>
    <ligand>
        <name>Zn(2+)</name>
        <dbReference type="ChEBI" id="CHEBI:29105"/>
        <label>1</label>
        <note>catalytic</note>
    </ligand>
</feature>
<dbReference type="Proteomes" id="UP000176494">
    <property type="component" value="Unassembled WGS sequence"/>
</dbReference>
<feature type="binding site" evidence="2">
    <location>
        <position position="102"/>
    </location>
    <ligand>
        <name>Zn(2+)</name>
        <dbReference type="ChEBI" id="CHEBI:29105"/>
        <label>2</label>
    </ligand>
</feature>
<accession>A0A1G2QAI2</accession>
<evidence type="ECO:0008006" key="5">
    <source>
        <dbReference type="Google" id="ProtNLM"/>
    </source>
</evidence>
<dbReference type="AlphaFoldDB" id="A0A1G2QAI2"/>
<dbReference type="PANTHER" id="PTHR30304">
    <property type="entry name" value="D-TAGATOSE-1,6-BISPHOSPHATE ALDOLASE"/>
    <property type="match status" value="1"/>
</dbReference>
<feature type="binding site" evidence="2">
    <location>
        <position position="213"/>
    </location>
    <ligand>
        <name>Zn(2+)</name>
        <dbReference type="ChEBI" id="CHEBI:29105"/>
        <label>1</label>
        <note>catalytic</note>
    </ligand>
</feature>
<gene>
    <name evidence="3" type="ORF">A2114_01320</name>
</gene>
<comment type="caution">
    <text evidence="3">The sequence shown here is derived from an EMBL/GenBank/DDBJ whole genome shotgun (WGS) entry which is preliminary data.</text>
</comment>
<dbReference type="STRING" id="1802435.A2114_01320"/>
<comment type="cofactor">
    <cofactor evidence="2">
        <name>Zn(2+)</name>
        <dbReference type="ChEBI" id="CHEBI:29105"/>
    </cofactor>
    <text evidence="2">Binds 2 Zn(2+) ions per subunit. One is catalytic and the other provides a structural contribution.</text>
</comment>
<feature type="binding site" evidence="2">
    <location>
        <position position="81"/>
    </location>
    <ligand>
        <name>Zn(2+)</name>
        <dbReference type="ChEBI" id="CHEBI:29105"/>
        <label>1</label>
        <note>catalytic</note>
    </ligand>
</feature>
<feature type="binding site" evidence="2">
    <location>
        <position position="134"/>
    </location>
    <ligand>
        <name>Zn(2+)</name>
        <dbReference type="ChEBI" id="CHEBI:29105"/>
        <label>2</label>
    </ligand>
</feature>
<dbReference type="EMBL" id="MHTG01000011">
    <property type="protein sequence ID" value="OHA57555.1"/>
    <property type="molecule type" value="Genomic_DNA"/>
</dbReference>
<dbReference type="InterPro" id="IPR013785">
    <property type="entry name" value="Aldolase_TIM"/>
</dbReference>
<organism evidence="3 4">
    <name type="scientific">Candidatus Vogelbacteria bacterium GWA1_51_14</name>
    <dbReference type="NCBI Taxonomy" id="1802435"/>
    <lineage>
        <taxon>Bacteria</taxon>
        <taxon>Candidatus Vogeliibacteriota</taxon>
    </lineage>
</organism>
<keyword evidence="2" id="KW-0862">Zinc</keyword>
<dbReference type="InterPro" id="IPR050246">
    <property type="entry name" value="Class_II_FBP_aldolase"/>
</dbReference>
<dbReference type="Gene3D" id="3.20.20.70">
    <property type="entry name" value="Aldolase class I"/>
    <property type="match status" value="1"/>
</dbReference>